<accession>A0ABX7XDQ1</accession>
<evidence type="ECO:0000313" key="2">
    <source>
        <dbReference type="Proteomes" id="UP000672011"/>
    </source>
</evidence>
<keyword evidence="2" id="KW-1185">Reference proteome</keyword>
<sequence length="302" mass="33274">MAGVYREIWTGELVEGFRPFIEASFLNTIQDYSEYVSSSRNGENQVIHLVDIGADPEVLINNTSYPIGYSEQVDGDLAFNLDKYQTKATKVTDDELYAITYDKIAKVNDKHRKAILTKKFGKAIHALAPASNTTDTPVIGTTGATESGQKVATLKDLISLAKAMTDAGVPNDGNRVLVLDDTHLFDLLKEDTNLYKNYVNVSTGQLLPLLYGFKVYTYGNNPFYAGTTKASYGAVFNPSTHSKASVAFYAPDMFRAEGKTKMYYDEPDTQTQSSAVNFRHYYLIAPKKARAMAALVTSKVSG</sequence>
<dbReference type="EMBL" id="CP072842">
    <property type="protein sequence ID" value="QTV06051.1"/>
    <property type="molecule type" value="Genomic_DNA"/>
</dbReference>
<name>A0ABX7XDQ1_9FLAO</name>
<organism evidence="1 2">
    <name type="scientific">Faecalibacter bovis</name>
    <dbReference type="NCBI Taxonomy" id="2898187"/>
    <lineage>
        <taxon>Bacteria</taxon>
        <taxon>Pseudomonadati</taxon>
        <taxon>Bacteroidota</taxon>
        <taxon>Flavobacteriia</taxon>
        <taxon>Flavobacteriales</taxon>
        <taxon>Weeksellaceae</taxon>
        <taxon>Faecalibacter</taxon>
    </lineage>
</organism>
<dbReference type="RefSeq" id="WP_230476691.1">
    <property type="nucleotide sequence ID" value="NZ_CP072842.1"/>
</dbReference>
<gene>
    <name evidence="1" type="ORF">J9309_01500</name>
</gene>
<protein>
    <recommendedName>
        <fullName evidence="3">Phage major capsid protein</fullName>
    </recommendedName>
</protein>
<evidence type="ECO:0008006" key="3">
    <source>
        <dbReference type="Google" id="ProtNLM"/>
    </source>
</evidence>
<dbReference type="Proteomes" id="UP000672011">
    <property type="component" value="Chromosome"/>
</dbReference>
<reference evidence="2" key="2">
    <citation type="submission" date="2021-04" db="EMBL/GenBank/DDBJ databases">
        <title>Taxonomy of Flavobacteriaceae bacterium ZY171143.</title>
        <authorList>
            <person name="Li F."/>
        </authorList>
    </citation>
    <scope>NUCLEOTIDE SEQUENCE [LARGE SCALE GENOMIC DNA]</scope>
    <source>
        <strain evidence="2">ZY171143</strain>
    </source>
</reference>
<reference evidence="1 2" key="1">
    <citation type="journal article" date="2021" name="Int. J. Syst. Evol. Microbiol.">
        <title>Faecalibacter bovis sp. nov., isolated from cow faeces.</title>
        <authorList>
            <person name="Li F."/>
            <person name="Zhao W."/>
            <person name="Hong Q."/>
            <person name="Shao Q."/>
            <person name="Song J."/>
            <person name="Yang S."/>
        </authorList>
    </citation>
    <scope>NUCLEOTIDE SEQUENCE [LARGE SCALE GENOMIC DNA]</scope>
    <source>
        <strain evidence="1 2">ZY171143</strain>
    </source>
</reference>
<evidence type="ECO:0000313" key="1">
    <source>
        <dbReference type="EMBL" id="QTV06051.1"/>
    </source>
</evidence>
<proteinExistence type="predicted"/>